<name>S7QEK1_GLOTA</name>
<dbReference type="KEGG" id="gtr:GLOTRDRAFT_136703"/>
<dbReference type="AlphaFoldDB" id="S7QEK1"/>
<organism evidence="2 3">
    <name type="scientific">Gloeophyllum trabeum (strain ATCC 11539 / FP-39264 / Madison 617)</name>
    <name type="common">Brown rot fungus</name>
    <dbReference type="NCBI Taxonomy" id="670483"/>
    <lineage>
        <taxon>Eukaryota</taxon>
        <taxon>Fungi</taxon>
        <taxon>Dikarya</taxon>
        <taxon>Basidiomycota</taxon>
        <taxon>Agaricomycotina</taxon>
        <taxon>Agaricomycetes</taxon>
        <taxon>Gloeophyllales</taxon>
        <taxon>Gloeophyllaceae</taxon>
        <taxon>Gloeophyllum</taxon>
    </lineage>
</organism>
<keyword evidence="3" id="KW-1185">Reference proteome</keyword>
<evidence type="ECO:0000313" key="2">
    <source>
        <dbReference type="EMBL" id="EPQ57862.1"/>
    </source>
</evidence>
<feature type="region of interest" description="Disordered" evidence="1">
    <location>
        <begin position="1"/>
        <end position="25"/>
    </location>
</feature>
<evidence type="ECO:0000313" key="3">
    <source>
        <dbReference type="Proteomes" id="UP000030669"/>
    </source>
</evidence>
<feature type="compositionally biased region" description="Basic residues" evidence="1">
    <location>
        <begin position="1"/>
        <end position="14"/>
    </location>
</feature>
<evidence type="ECO:0008006" key="4">
    <source>
        <dbReference type="Google" id="ProtNLM"/>
    </source>
</evidence>
<reference evidence="2 3" key="1">
    <citation type="journal article" date="2012" name="Science">
        <title>The Paleozoic origin of enzymatic lignin decomposition reconstructed from 31 fungal genomes.</title>
        <authorList>
            <person name="Floudas D."/>
            <person name="Binder M."/>
            <person name="Riley R."/>
            <person name="Barry K."/>
            <person name="Blanchette R.A."/>
            <person name="Henrissat B."/>
            <person name="Martinez A.T."/>
            <person name="Otillar R."/>
            <person name="Spatafora J.W."/>
            <person name="Yadav J.S."/>
            <person name="Aerts A."/>
            <person name="Benoit I."/>
            <person name="Boyd A."/>
            <person name="Carlson A."/>
            <person name="Copeland A."/>
            <person name="Coutinho P.M."/>
            <person name="de Vries R.P."/>
            <person name="Ferreira P."/>
            <person name="Findley K."/>
            <person name="Foster B."/>
            <person name="Gaskell J."/>
            <person name="Glotzer D."/>
            <person name="Gorecki P."/>
            <person name="Heitman J."/>
            <person name="Hesse C."/>
            <person name="Hori C."/>
            <person name="Igarashi K."/>
            <person name="Jurgens J.A."/>
            <person name="Kallen N."/>
            <person name="Kersten P."/>
            <person name="Kohler A."/>
            <person name="Kuees U."/>
            <person name="Kumar T.K.A."/>
            <person name="Kuo A."/>
            <person name="LaButti K."/>
            <person name="Larrondo L.F."/>
            <person name="Lindquist E."/>
            <person name="Ling A."/>
            <person name="Lombard V."/>
            <person name="Lucas S."/>
            <person name="Lundell T."/>
            <person name="Martin R."/>
            <person name="McLaughlin D.J."/>
            <person name="Morgenstern I."/>
            <person name="Morin E."/>
            <person name="Murat C."/>
            <person name="Nagy L.G."/>
            <person name="Nolan M."/>
            <person name="Ohm R.A."/>
            <person name="Patyshakuliyeva A."/>
            <person name="Rokas A."/>
            <person name="Ruiz-Duenas F.J."/>
            <person name="Sabat G."/>
            <person name="Salamov A."/>
            <person name="Samejima M."/>
            <person name="Schmutz J."/>
            <person name="Slot J.C."/>
            <person name="St John F."/>
            <person name="Stenlid J."/>
            <person name="Sun H."/>
            <person name="Sun S."/>
            <person name="Syed K."/>
            <person name="Tsang A."/>
            <person name="Wiebenga A."/>
            <person name="Young D."/>
            <person name="Pisabarro A."/>
            <person name="Eastwood D.C."/>
            <person name="Martin F."/>
            <person name="Cullen D."/>
            <person name="Grigoriev I.V."/>
            <person name="Hibbett D.S."/>
        </authorList>
    </citation>
    <scope>NUCLEOTIDE SEQUENCE [LARGE SCALE GENOMIC DNA]</scope>
    <source>
        <strain evidence="2 3">ATCC 11539</strain>
    </source>
</reference>
<dbReference type="RefSeq" id="XP_007863205.1">
    <property type="nucleotide sequence ID" value="XM_007865014.1"/>
</dbReference>
<dbReference type="HOGENOM" id="CLU_501568_0_0_1"/>
<feature type="compositionally biased region" description="Basic and acidic residues" evidence="1">
    <location>
        <begin position="15"/>
        <end position="24"/>
    </location>
</feature>
<evidence type="ECO:0000256" key="1">
    <source>
        <dbReference type="SAM" id="MobiDB-lite"/>
    </source>
</evidence>
<protein>
    <recommendedName>
        <fullName evidence="4">F-box domain-containing protein</fullName>
    </recommendedName>
</protein>
<dbReference type="EMBL" id="KB469298">
    <property type="protein sequence ID" value="EPQ57862.1"/>
    <property type="molecule type" value="Genomic_DNA"/>
</dbReference>
<dbReference type="Proteomes" id="UP000030669">
    <property type="component" value="Unassembled WGS sequence"/>
</dbReference>
<proteinExistence type="predicted"/>
<dbReference type="eggNOG" id="ENOG502RW7B">
    <property type="taxonomic scope" value="Eukaryota"/>
</dbReference>
<dbReference type="SUPFAM" id="SSF52058">
    <property type="entry name" value="L domain-like"/>
    <property type="match status" value="1"/>
</dbReference>
<gene>
    <name evidence="2" type="ORF">GLOTRDRAFT_136703</name>
</gene>
<sequence>MIRVRKSLRSRAARHLVEKSDSNRRPVTSHVTAQSLPYELVLLILSYVLAPSQWQTDTTDPRTALPTALEEARWTARQDQATLCLLLSVCKNWYCSAIDLLYRAPVLKNLAQESVLSRTLRAKPELAQLMRSLVLVDYTRYMSRSWAYATRDRARYARKLGALIEACPAADALTLRIPAFEPPLTLRSLHVPARLARLTKMTLIGQDTWFLSPPYFGSPLELPALRELCLLHMQIREDLEWPSMPTLRVLRTSHCAAMGVLIPAKLPSLRELSLTEFGVECISRTSALVREKYAATLERVNIGGLGAAAFSRALDFSAFTALRSLTLVPDTRDGLVVGELPDSLGAAPRVESLTVGCIHRDAMGTRYAEARLAENLVRTVGTMRALRRLVVAGDSRVWEKKERGADVTRIEMLADACASAGVELVSIVVPSVPRETTLLPDVPNGDHLCTLCKKESTLDHLPPHESYRWRKAFNHHCEIRSHGTAYFFSIVELLKDLAQVSTLRRALPANPGLAPLVISAVLMNDTGNHYEYSWFIVGALAIF</sequence>
<accession>S7QEK1</accession>
<dbReference type="GeneID" id="19303606"/>